<name>A0A1I1REA3_9ACTN</name>
<evidence type="ECO:0000313" key="3">
    <source>
        <dbReference type="Proteomes" id="UP000199207"/>
    </source>
</evidence>
<organism evidence="2 3">
    <name type="scientific">Streptomyces aidingensis</name>
    <dbReference type="NCBI Taxonomy" id="910347"/>
    <lineage>
        <taxon>Bacteria</taxon>
        <taxon>Bacillati</taxon>
        <taxon>Actinomycetota</taxon>
        <taxon>Actinomycetes</taxon>
        <taxon>Kitasatosporales</taxon>
        <taxon>Streptomycetaceae</taxon>
        <taxon>Streptomyces</taxon>
    </lineage>
</organism>
<keyword evidence="3" id="KW-1185">Reference proteome</keyword>
<reference evidence="2 3" key="1">
    <citation type="submission" date="2016-10" db="EMBL/GenBank/DDBJ databases">
        <authorList>
            <person name="de Groot N.N."/>
        </authorList>
    </citation>
    <scope>NUCLEOTIDE SEQUENCE [LARGE SCALE GENOMIC DNA]</scope>
    <source>
        <strain evidence="2 3">CGMCC 4.5739</strain>
    </source>
</reference>
<proteinExistence type="predicted"/>
<evidence type="ECO:0008006" key="4">
    <source>
        <dbReference type="Google" id="ProtNLM"/>
    </source>
</evidence>
<dbReference type="AlphaFoldDB" id="A0A1I1REA3"/>
<gene>
    <name evidence="2" type="ORF">SAMN05421773_11339</name>
</gene>
<sequence length="89" mass="9547">MGLPQPAFFTGAGKEADDAARAEHATMPVENFRAYTGHPVPGKAEPPRAQEIYKVLDNVMSGVLTNEDADPQGLLDTAERRVNQVLAGQ</sequence>
<dbReference type="Proteomes" id="UP000199207">
    <property type="component" value="Unassembled WGS sequence"/>
</dbReference>
<evidence type="ECO:0000256" key="1">
    <source>
        <dbReference type="SAM" id="MobiDB-lite"/>
    </source>
</evidence>
<feature type="region of interest" description="Disordered" evidence="1">
    <location>
        <begin position="1"/>
        <end position="21"/>
    </location>
</feature>
<accession>A0A1I1REA3</accession>
<evidence type="ECO:0000313" key="2">
    <source>
        <dbReference type="EMBL" id="SFD32447.1"/>
    </source>
</evidence>
<dbReference type="STRING" id="910347.SAMN05421773_11339"/>
<dbReference type="EMBL" id="FOLM01000013">
    <property type="protein sequence ID" value="SFD32447.1"/>
    <property type="molecule type" value="Genomic_DNA"/>
</dbReference>
<protein>
    <recommendedName>
        <fullName evidence="4">Multiple sugar transport system substrate-binding protein</fullName>
    </recommendedName>
</protein>